<comment type="caution">
    <text evidence="2">The sequence shown here is derived from an EMBL/GenBank/DDBJ whole genome shotgun (WGS) entry which is preliminary data.</text>
</comment>
<evidence type="ECO:0000313" key="2">
    <source>
        <dbReference type="EMBL" id="KAK4015063.1"/>
    </source>
</evidence>
<name>A0ABQ9ZQ53_9CRUS</name>
<evidence type="ECO:0000313" key="3">
    <source>
        <dbReference type="Proteomes" id="UP001234178"/>
    </source>
</evidence>
<gene>
    <name evidence="2" type="ORF">OUZ56_030053</name>
</gene>
<sequence length="136" mass="15427">MVTWLIFHVLQLSNVAVRLIHVGCSARIRLLVESIDLAWIGTTSCSRYTLKYPGVLCVIPFFVLIVVCGTLFQEHTDDVWMIRMFLHRTATNRADSNLGKDLWLTSTPRLGYQEPMVIVLLNLAAECYKVSAPRFG</sequence>
<protein>
    <submittedName>
        <fullName evidence="2">Uncharacterized protein</fullName>
    </submittedName>
</protein>
<organism evidence="2 3">
    <name type="scientific">Daphnia magna</name>
    <dbReference type="NCBI Taxonomy" id="35525"/>
    <lineage>
        <taxon>Eukaryota</taxon>
        <taxon>Metazoa</taxon>
        <taxon>Ecdysozoa</taxon>
        <taxon>Arthropoda</taxon>
        <taxon>Crustacea</taxon>
        <taxon>Branchiopoda</taxon>
        <taxon>Diplostraca</taxon>
        <taxon>Cladocera</taxon>
        <taxon>Anomopoda</taxon>
        <taxon>Daphniidae</taxon>
        <taxon>Daphnia</taxon>
    </lineage>
</organism>
<feature type="transmembrane region" description="Helical" evidence="1">
    <location>
        <begin position="52"/>
        <end position="72"/>
    </location>
</feature>
<evidence type="ECO:0000256" key="1">
    <source>
        <dbReference type="SAM" id="Phobius"/>
    </source>
</evidence>
<keyword evidence="1" id="KW-1133">Transmembrane helix</keyword>
<proteinExistence type="predicted"/>
<dbReference type="Proteomes" id="UP001234178">
    <property type="component" value="Unassembled WGS sequence"/>
</dbReference>
<reference evidence="2 3" key="1">
    <citation type="journal article" date="2023" name="Nucleic Acids Res.">
        <title>The hologenome of Daphnia magna reveals possible DNA methylation and microbiome-mediated evolution of the host genome.</title>
        <authorList>
            <person name="Chaturvedi A."/>
            <person name="Li X."/>
            <person name="Dhandapani V."/>
            <person name="Marshall H."/>
            <person name="Kissane S."/>
            <person name="Cuenca-Cambronero M."/>
            <person name="Asole G."/>
            <person name="Calvet F."/>
            <person name="Ruiz-Romero M."/>
            <person name="Marangio P."/>
            <person name="Guigo R."/>
            <person name="Rago D."/>
            <person name="Mirbahai L."/>
            <person name="Eastwood N."/>
            <person name="Colbourne J.K."/>
            <person name="Zhou J."/>
            <person name="Mallon E."/>
            <person name="Orsini L."/>
        </authorList>
    </citation>
    <scope>NUCLEOTIDE SEQUENCE [LARGE SCALE GENOMIC DNA]</scope>
    <source>
        <strain evidence="2">LRV0_1</strain>
    </source>
</reference>
<keyword evidence="1" id="KW-0472">Membrane</keyword>
<keyword evidence="3" id="KW-1185">Reference proteome</keyword>
<accession>A0ABQ9ZQ53</accession>
<keyword evidence="1" id="KW-0812">Transmembrane</keyword>
<dbReference type="EMBL" id="JAOYFB010000005">
    <property type="protein sequence ID" value="KAK4015063.1"/>
    <property type="molecule type" value="Genomic_DNA"/>
</dbReference>